<feature type="compositionally biased region" description="Low complexity" evidence="1">
    <location>
        <begin position="61"/>
        <end position="77"/>
    </location>
</feature>
<feature type="region of interest" description="Disordered" evidence="1">
    <location>
        <begin position="23"/>
        <end position="84"/>
    </location>
</feature>
<evidence type="ECO:0000313" key="3">
    <source>
        <dbReference type="Proteomes" id="UP000466024"/>
    </source>
</evidence>
<accession>A0A640WDP6</accession>
<feature type="compositionally biased region" description="Basic and acidic residues" evidence="1">
    <location>
        <begin position="304"/>
        <end position="320"/>
    </location>
</feature>
<keyword evidence="2" id="KW-0966">Cell projection</keyword>
<evidence type="ECO:0000256" key="1">
    <source>
        <dbReference type="SAM" id="MobiDB-lite"/>
    </source>
</evidence>
<dbReference type="AlphaFoldDB" id="A0A640WDP6"/>
<feature type="compositionally biased region" description="Polar residues" evidence="1">
    <location>
        <begin position="249"/>
        <end position="259"/>
    </location>
</feature>
<organism evidence="2 3">
    <name type="scientific">Salinicola corii</name>
    <dbReference type="NCBI Taxonomy" id="2606937"/>
    <lineage>
        <taxon>Bacteria</taxon>
        <taxon>Pseudomonadati</taxon>
        <taxon>Pseudomonadota</taxon>
        <taxon>Gammaproteobacteria</taxon>
        <taxon>Oceanospirillales</taxon>
        <taxon>Halomonadaceae</taxon>
        <taxon>Salinicola</taxon>
    </lineage>
</organism>
<evidence type="ECO:0000313" key="2">
    <source>
        <dbReference type="EMBL" id="KAA0017862.1"/>
    </source>
</evidence>
<name>A0A640WDP6_9GAMM</name>
<feature type="region of interest" description="Disordered" evidence="1">
    <location>
        <begin position="227"/>
        <end position="259"/>
    </location>
</feature>
<dbReference type="Proteomes" id="UP000466024">
    <property type="component" value="Unassembled WGS sequence"/>
</dbReference>
<sequence>MSGITPILDTLLHQVLGRRVDTPVIKDQPSPVSAAASADAIQPARSDSRLHQQVGGRENNVASHGSSVGSSPVSPAATGRIDASSTQLHLSHAATEIGDILARFPSTQTPSIRPPLSLLLRSGDSPHALAAALSQSVRESGVFYESHLLRWMSGQYPRAALMREPQAWLSLTFRPVLTASSSSIPSFHGYSLAIHGPSQSVSSSMSMAPNSGVAASPDVAAGLSTKRLPASTHEVARPVGNRADEPAPSSMTRVHQLSQAPSDTLQSLVRQQLEVIVAPNLRWDGQLWPGVPMTMLLSEISGKDARDDSLENSRSRREQGEGNGDASDWRAEVQVHLPALGVIDIIFRTRRDAALQVEIKPAEESARDSIQVGLSSFRERLSSLGIEVNLALGSRA</sequence>
<protein>
    <submittedName>
        <fullName evidence="2">Flagellar hook-length control protein FliK</fullName>
    </submittedName>
</protein>
<keyword evidence="2" id="KW-0969">Cilium</keyword>
<reference evidence="2 3" key="1">
    <citation type="submission" date="2019-08" db="EMBL/GenBank/DDBJ databases">
        <title>Bioinformatics analysis of the strain L3 and L5.</title>
        <authorList>
            <person name="Li X."/>
        </authorList>
    </citation>
    <scope>NUCLEOTIDE SEQUENCE [LARGE SCALE GENOMIC DNA]</scope>
    <source>
        <strain evidence="2 3">L3</strain>
    </source>
</reference>
<dbReference type="EMBL" id="VTPX01000006">
    <property type="protein sequence ID" value="KAA0017862.1"/>
    <property type="molecule type" value="Genomic_DNA"/>
</dbReference>
<keyword evidence="3" id="KW-1185">Reference proteome</keyword>
<comment type="caution">
    <text evidence="2">The sequence shown here is derived from an EMBL/GenBank/DDBJ whole genome shotgun (WGS) entry which is preliminary data.</text>
</comment>
<feature type="region of interest" description="Disordered" evidence="1">
    <location>
        <begin position="304"/>
        <end position="329"/>
    </location>
</feature>
<feature type="compositionally biased region" description="Low complexity" evidence="1">
    <location>
        <begin position="29"/>
        <end position="45"/>
    </location>
</feature>
<keyword evidence="2" id="KW-0282">Flagellum</keyword>
<proteinExistence type="predicted"/>
<gene>
    <name evidence="2" type="ORF">F0A16_12405</name>
</gene>